<dbReference type="RefSeq" id="XP_067082404.1">
    <property type="nucleotide sequence ID" value="XM_067226303.1"/>
</dbReference>
<evidence type="ECO:0000313" key="3">
    <source>
        <dbReference type="Proteomes" id="UP000195570"/>
    </source>
</evidence>
<dbReference type="VEuPathDB" id="TriTrypDB:TEOVI_000338900"/>
<protein>
    <submittedName>
        <fullName evidence="2">Uncharacterized protein</fullName>
    </submittedName>
</protein>
<feature type="region of interest" description="Disordered" evidence="1">
    <location>
        <begin position="128"/>
        <end position="180"/>
    </location>
</feature>
<reference evidence="2" key="1">
    <citation type="submission" date="2016-09" db="EMBL/GenBank/DDBJ databases">
        <authorList>
            <person name="Hebert L."/>
            <person name="Moumen B."/>
        </authorList>
    </citation>
    <scope>NUCLEOTIDE SEQUENCE [LARGE SCALE GENOMIC DNA]</scope>
    <source>
        <strain evidence="2">OVI</strain>
    </source>
</reference>
<dbReference type="GeneID" id="92377329"/>
<dbReference type="AlphaFoldDB" id="A0A1G4IHS2"/>
<dbReference type="Proteomes" id="UP000195570">
    <property type="component" value="Unassembled WGS sequence"/>
</dbReference>
<proteinExistence type="predicted"/>
<evidence type="ECO:0000313" key="2">
    <source>
        <dbReference type="EMBL" id="SCU71808.1"/>
    </source>
</evidence>
<dbReference type="EMBL" id="CZPT02001738">
    <property type="protein sequence ID" value="SCU71808.1"/>
    <property type="molecule type" value="Genomic_DNA"/>
</dbReference>
<feature type="compositionally biased region" description="Basic and acidic residues" evidence="1">
    <location>
        <begin position="148"/>
        <end position="180"/>
    </location>
</feature>
<organism evidence="2 3">
    <name type="scientific">Trypanosoma equiperdum</name>
    <dbReference type="NCBI Taxonomy" id="5694"/>
    <lineage>
        <taxon>Eukaryota</taxon>
        <taxon>Discoba</taxon>
        <taxon>Euglenozoa</taxon>
        <taxon>Kinetoplastea</taxon>
        <taxon>Metakinetoplastina</taxon>
        <taxon>Trypanosomatida</taxon>
        <taxon>Trypanosomatidae</taxon>
        <taxon>Trypanosoma</taxon>
    </lineage>
</organism>
<accession>A0A1G4IHS2</accession>
<gene>
    <name evidence="2" type="ORF">TEOVI_000338900</name>
</gene>
<keyword evidence="3" id="KW-1185">Reference proteome</keyword>
<name>A0A1G4IHS2_TRYEQ</name>
<sequence length="291" mass="31904">MRSTLPSARSEIAQARKEFWIAPRGHLAINRLKPTEVPQSLSVIVATSVDEVQPVAFTRPVASLVPNDTKSTRIHGIGARGGSGRHGAIPPLFKAQIYVWKDTTIREIFEEVLRSTPAAALVLLPPSSRKSGEITSHTNDDVSPDVSAEDRTHKCDSYKLNGRDGTEDRRYGDEANGEHPAKRVCTEAQRGNMEMGTHKGGTASFSAGQHSESGRRPAAPAAKVCVFHVYANVDRRVQVQSMTVLRTDKPSFHTGDFLTMKELRTTRGAERGWRSGDLLVFAPSVQHYCPP</sequence>
<evidence type="ECO:0000256" key="1">
    <source>
        <dbReference type="SAM" id="MobiDB-lite"/>
    </source>
</evidence>
<comment type="caution">
    <text evidence="2">The sequence shown here is derived from an EMBL/GenBank/DDBJ whole genome shotgun (WGS) entry which is preliminary data.</text>
</comment>